<organism evidence="1">
    <name type="scientific">freshwater metagenome</name>
    <dbReference type="NCBI Taxonomy" id="449393"/>
    <lineage>
        <taxon>unclassified sequences</taxon>
        <taxon>metagenomes</taxon>
        <taxon>ecological metagenomes</taxon>
    </lineage>
</organism>
<gene>
    <name evidence="1" type="ORF">UFOPK1827_01642</name>
    <name evidence="2" type="ORF">UFOPK2000_01215</name>
</gene>
<evidence type="ECO:0000313" key="1">
    <source>
        <dbReference type="EMBL" id="CAB4616427.1"/>
    </source>
</evidence>
<name>A0A6J6HUB3_9ZZZZ</name>
<proteinExistence type="predicted"/>
<accession>A0A6J6HUB3</accession>
<dbReference type="AlphaFoldDB" id="A0A6J6HUB3"/>
<dbReference type="EMBL" id="CAEZUO010000103">
    <property type="protein sequence ID" value="CAB4616427.1"/>
    <property type="molecule type" value="Genomic_DNA"/>
</dbReference>
<protein>
    <submittedName>
        <fullName evidence="1">Unannotated protein</fullName>
    </submittedName>
</protein>
<evidence type="ECO:0000313" key="2">
    <source>
        <dbReference type="EMBL" id="CAB4638965.1"/>
    </source>
</evidence>
<dbReference type="EMBL" id="CAEZVK010000149">
    <property type="protein sequence ID" value="CAB4638965.1"/>
    <property type="molecule type" value="Genomic_DNA"/>
</dbReference>
<reference evidence="1" key="1">
    <citation type="submission" date="2020-05" db="EMBL/GenBank/DDBJ databases">
        <authorList>
            <person name="Chiriac C."/>
            <person name="Salcher M."/>
            <person name="Ghai R."/>
            <person name="Kavagutti S V."/>
        </authorList>
    </citation>
    <scope>NUCLEOTIDE SEQUENCE</scope>
</reference>
<sequence length="165" mass="17271">MSNAPAGPSAADLEALAGYASVLAAGVAASIGPWVERSVATVCTNAGVMITGNLRRNAAEAGAEATAVVAPQVRALLELDIDEQRMGPLELVRAAVRWPTEVLREAGVPEVRRDEAAKAMFPDDVYDLTPGSFKDVDPSLHEPGLVWGAAKAHVHLARRRAAGQI</sequence>